<proteinExistence type="predicted"/>
<evidence type="ECO:0000313" key="2">
    <source>
        <dbReference type="EMBL" id="CCG02574.1"/>
    </source>
</evidence>
<dbReference type="STRING" id="1146883.BLASA_1650"/>
<dbReference type="PANTHER" id="PTHR35525">
    <property type="entry name" value="BLL6575 PROTEIN"/>
    <property type="match status" value="1"/>
</dbReference>
<evidence type="ECO:0000313" key="3">
    <source>
        <dbReference type="Proteomes" id="UP000007517"/>
    </source>
</evidence>
<evidence type="ECO:0000259" key="1">
    <source>
        <dbReference type="Pfam" id="PF11706"/>
    </source>
</evidence>
<dbReference type="Proteomes" id="UP000007517">
    <property type="component" value="Chromosome"/>
</dbReference>
<dbReference type="SUPFAM" id="SSF160904">
    <property type="entry name" value="Jann2411-like"/>
    <property type="match status" value="1"/>
</dbReference>
<dbReference type="InterPro" id="IPR021005">
    <property type="entry name" value="Znf_CGNR"/>
</dbReference>
<dbReference type="RefSeq" id="WP_014375467.1">
    <property type="nucleotide sequence ID" value="NC_016943.1"/>
</dbReference>
<reference evidence="2 3" key="1">
    <citation type="journal article" date="2012" name="J. Bacteriol.">
        <title>Genome Sequence of Blastococcus saxobsidens DD2, a Stone-Inhabiting Bacterium.</title>
        <authorList>
            <person name="Chouaia B."/>
            <person name="Crotti E."/>
            <person name="Brusetti L."/>
            <person name="Daffonchio D."/>
            <person name="Essoussi I."/>
            <person name="Nouioui I."/>
            <person name="Sbissi I."/>
            <person name="Ghodhbane-Gtari F."/>
            <person name="Gtari M."/>
            <person name="Vacherie B."/>
            <person name="Barbe V."/>
            <person name="Medigue C."/>
            <person name="Gury J."/>
            <person name="Pujic P."/>
            <person name="Normand P."/>
        </authorList>
    </citation>
    <scope>NUCLEOTIDE SEQUENCE [LARGE SCALE GENOMIC DNA]</scope>
    <source>
        <strain evidence="2 3">DD2</strain>
    </source>
</reference>
<dbReference type="HOGENOM" id="CLU_087298_2_0_11"/>
<dbReference type="Pfam" id="PF07336">
    <property type="entry name" value="ABATE"/>
    <property type="match status" value="1"/>
</dbReference>
<protein>
    <recommendedName>
        <fullName evidence="1">Zinc finger CGNR domain-containing protein</fullName>
    </recommendedName>
</protein>
<dbReference type="EMBL" id="FO117623">
    <property type="protein sequence ID" value="CCG02574.1"/>
    <property type="molecule type" value="Genomic_DNA"/>
</dbReference>
<dbReference type="InterPro" id="IPR023286">
    <property type="entry name" value="ABATE_dom_sf"/>
</dbReference>
<dbReference type="OrthoDB" id="3211108at2"/>
<reference evidence="3" key="2">
    <citation type="submission" date="2012-02" db="EMBL/GenBank/DDBJ databases">
        <title>Complete genome sequence of Blastococcus saxobsidens strain DD2.</title>
        <authorList>
            <person name="Genoscope."/>
        </authorList>
    </citation>
    <scope>NUCLEOTIDE SEQUENCE [LARGE SCALE GENOMIC DNA]</scope>
    <source>
        <strain evidence="3">DD2</strain>
    </source>
</reference>
<keyword evidence="3" id="KW-1185">Reference proteome</keyword>
<dbReference type="AlphaFoldDB" id="H6RMD8"/>
<dbReference type="Pfam" id="PF11706">
    <property type="entry name" value="zf-CGNR"/>
    <property type="match status" value="1"/>
</dbReference>
<feature type="domain" description="Zinc finger CGNR" evidence="1">
    <location>
        <begin position="150"/>
        <end position="189"/>
    </location>
</feature>
<gene>
    <name evidence="2" type="ordered locus">BLASA_1650</name>
</gene>
<dbReference type="InterPro" id="IPR010852">
    <property type="entry name" value="ABATE"/>
</dbReference>
<dbReference type="Gene3D" id="1.10.3300.10">
    <property type="entry name" value="Jann2411-like domain"/>
    <property type="match status" value="1"/>
</dbReference>
<accession>H6RMD8</accession>
<dbReference type="KEGG" id="bsd:BLASA_1650"/>
<sequence length="196" mass="21215">MAITPLPPAPGADEHVSLSLINSIVTLPSGQQADELGSPEQATRWLISHGLVPEHTSLLAYCQNQLTGLRGHLRSLFAAHVAGTTPPQHALDAVNRTLTKVPSAPLLRYHPTTGLWREPEHPVTQLVEHAMAQVAEDAAGLLTSSTSAQIARCDAPPCNRFLLRTHARRHWCSTRCGDRVRAARSYARRQIGAPAS</sequence>
<name>H6RMD8_BLASD</name>
<organism evidence="2 3">
    <name type="scientific">Blastococcus saxobsidens (strain DD2)</name>
    <dbReference type="NCBI Taxonomy" id="1146883"/>
    <lineage>
        <taxon>Bacteria</taxon>
        <taxon>Bacillati</taxon>
        <taxon>Actinomycetota</taxon>
        <taxon>Actinomycetes</taxon>
        <taxon>Geodermatophilales</taxon>
        <taxon>Geodermatophilaceae</taxon>
        <taxon>Blastococcus</taxon>
    </lineage>
</organism>
<dbReference type="PANTHER" id="PTHR35525:SF3">
    <property type="entry name" value="BLL6575 PROTEIN"/>
    <property type="match status" value="1"/>
</dbReference>
<dbReference type="eggNOG" id="COG5516">
    <property type="taxonomic scope" value="Bacteria"/>
</dbReference>